<evidence type="ECO:0000256" key="4">
    <source>
        <dbReference type="ARBA" id="ARBA00023002"/>
    </source>
</evidence>
<evidence type="ECO:0000259" key="7">
    <source>
        <dbReference type="PROSITE" id="PS51296"/>
    </source>
</evidence>
<evidence type="ECO:0000256" key="1">
    <source>
        <dbReference type="ARBA" id="ARBA00001962"/>
    </source>
</evidence>
<keyword evidence="5" id="KW-0408">Iron</keyword>
<dbReference type="PANTHER" id="PTHR43756">
    <property type="entry name" value="CHOLINE MONOOXYGENASE, CHLOROPLASTIC"/>
    <property type="match status" value="1"/>
</dbReference>
<dbReference type="SUPFAM" id="SSF55961">
    <property type="entry name" value="Bet v1-like"/>
    <property type="match status" value="1"/>
</dbReference>
<dbReference type="InterPro" id="IPR036922">
    <property type="entry name" value="Rieske_2Fe-2S_sf"/>
</dbReference>
<protein>
    <submittedName>
        <fullName evidence="8">Rieske 2Fe-2S domain-containing protein</fullName>
    </submittedName>
</protein>
<dbReference type="CDD" id="cd03469">
    <property type="entry name" value="Rieske_RO_Alpha_N"/>
    <property type="match status" value="1"/>
</dbReference>
<dbReference type="InterPro" id="IPR001663">
    <property type="entry name" value="Rng_hydr_dOase-A"/>
</dbReference>
<reference evidence="8" key="1">
    <citation type="journal article" date="2021" name="Nat. Microbiol.">
        <title>Cocultivation of an ultrasmall environmental parasitic bacterium with lytic ability against bacteria associated with wastewater foams.</title>
        <authorList>
            <person name="Batinovic S."/>
            <person name="Rose J.J.A."/>
            <person name="Ratcliffe J."/>
            <person name="Seviour R.J."/>
            <person name="Petrovski S."/>
        </authorList>
    </citation>
    <scope>NUCLEOTIDE SEQUENCE</scope>
    <source>
        <strain evidence="8">CON9</strain>
    </source>
</reference>
<evidence type="ECO:0000313" key="9">
    <source>
        <dbReference type="Proteomes" id="UP001059836"/>
    </source>
</evidence>
<evidence type="ECO:0000256" key="2">
    <source>
        <dbReference type="ARBA" id="ARBA00022714"/>
    </source>
</evidence>
<name>A0ABX6IP39_9ACTN</name>
<proteinExistence type="predicted"/>
<dbReference type="Pfam" id="PF00355">
    <property type="entry name" value="Rieske"/>
    <property type="match status" value="1"/>
</dbReference>
<dbReference type="PANTHER" id="PTHR43756:SF5">
    <property type="entry name" value="CHOLINE MONOOXYGENASE, CHLOROPLASTIC"/>
    <property type="match status" value="1"/>
</dbReference>
<dbReference type="Proteomes" id="UP001059836">
    <property type="component" value="Chromosome"/>
</dbReference>
<evidence type="ECO:0000256" key="3">
    <source>
        <dbReference type="ARBA" id="ARBA00022723"/>
    </source>
</evidence>
<dbReference type="SUPFAM" id="SSF50022">
    <property type="entry name" value="ISP domain"/>
    <property type="match status" value="1"/>
</dbReference>
<gene>
    <name evidence="8" type="ORF">GII31_19580</name>
</gene>
<dbReference type="PROSITE" id="PS51296">
    <property type="entry name" value="RIESKE"/>
    <property type="match status" value="1"/>
</dbReference>
<dbReference type="InterPro" id="IPR017941">
    <property type="entry name" value="Rieske_2Fe-2S"/>
</dbReference>
<accession>A0ABX6IP39</accession>
<keyword evidence="6" id="KW-0411">Iron-sulfur</keyword>
<keyword evidence="9" id="KW-1185">Reference proteome</keyword>
<evidence type="ECO:0000256" key="6">
    <source>
        <dbReference type="ARBA" id="ARBA00023014"/>
    </source>
</evidence>
<sequence length="359" mass="41009">MDYQDPVRAELERDRIFGEVPFIVAHSSEVARTGDFISLDLPRNKVVVVRQRDGSVRAFINACRHRGAQLVTEDSGTCRIFSCPYHRWSYGINGELRSVTLNNTFGEFDRSTSGMIEIPVEERHGFVWAIDNAEREIDVAAWLGPEMDVVMAEYEIDRLISVDPHTYQRPVNWKIMQDGFLDNYHVKYAHPNTAGKMLHTNAVTLDDLGRSFWFLTARKSIDQFIGQDLEWTKEMEGHTIESCFLAPNTMLLKHATHFELLTFRPVGADPGQSIMQMRIMAPSVEDSGITEEHWHKRWAKNWGLLIAILHDEDFPILDSSQSALASLDAGTMLLGRNELASHLFRREVDRLIRAEAPGR</sequence>
<comment type="cofactor">
    <cofactor evidence="1">
        <name>Fe cation</name>
        <dbReference type="ChEBI" id="CHEBI:24875"/>
    </cofactor>
</comment>
<keyword evidence="3" id="KW-0479">Metal-binding</keyword>
<keyword evidence="2" id="KW-0001">2Fe-2S</keyword>
<evidence type="ECO:0000256" key="5">
    <source>
        <dbReference type="ARBA" id="ARBA00023004"/>
    </source>
</evidence>
<evidence type="ECO:0000313" key="8">
    <source>
        <dbReference type="EMBL" id="QHN37707.1"/>
    </source>
</evidence>
<dbReference type="EMBL" id="CP045809">
    <property type="protein sequence ID" value="QHN37707.1"/>
    <property type="molecule type" value="Genomic_DNA"/>
</dbReference>
<dbReference type="PRINTS" id="PR00090">
    <property type="entry name" value="RNGDIOXGNASE"/>
</dbReference>
<dbReference type="Gene3D" id="3.90.380.10">
    <property type="entry name" value="Naphthalene 1,2-dioxygenase Alpha Subunit, Chain A, domain 1"/>
    <property type="match status" value="2"/>
</dbReference>
<dbReference type="Pfam" id="PF00848">
    <property type="entry name" value="Ring_hydroxyl_A"/>
    <property type="match status" value="1"/>
</dbReference>
<dbReference type="InterPro" id="IPR015879">
    <property type="entry name" value="Ring_hydroxy_dOase_asu_C_dom"/>
</dbReference>
<dbReference type="Gene3D" id="2.102.10.10">
    <property type="entry name" value="Rieske [2Fe-2S] iron-sulphur domain"/>
    <property type="match status" value="1"/>
</dbReference>
<organism evidence="8 9">
    <name type="scientific">Gordonia pseudamarae</name>
    <dbReference type="NCBI Taxonomy" id="2831662"/>
    <lineage>
        <taxon>Bacteria</taxon>
        <taxon>Bacillati</taxon>
        <taxon>Actinomycetota</taxon>
        <taxon>Actinomycetes</taxon>
        <taxon>Mycobacteriales</taxon>
        <taxon>Gordoniaceae</taxon>
        <taxon>Gordonia</taxon>
    </lineage>
</organism>
<feature type="domain" description="Rieske" evidence="7">
    <location>
        <begin position="21"/>
        <end position="129"/>
    </location>
</feature>
<keyword evidence="4" id="KW-0560">Oxidoreductase</keyword>